<dbReference type="InterPro" id="IPR055847">
    <property type="entry name" value="DUF7424"/>
</dbReference>
<organism evidence="3 4">
    <name type="scientific">Photorhabdus hindustanensis</name>
    <dbReference type="NCBI Taxonomy" id="2918802"/>
    <lineage>
        <taxon>Bacteria</taxon>
        <taxon>Pseudomonadati</taxon>
        <taxon>Pseudomonadota</taxon>
        <taxon>Gammaproteobacteria</taxon>
        <taxon>Enterobacterales</taxon>
        <taxon>Morganellaceae</taxon>
        <taxon>Photorhabdus</taxon>
    </lineage>
</organism>
<evidence type="ECO:0000256" key="1">
    <source>
        <dbReference type="SAM" id="SignalP"/>
    </source>
</evidence>
<dbReference type="PROSITE" id="PS51257">
    <property type="entry name" value="PROKAR_LIPOPROTEIN"/>
    <property type="match status" value="1"/>
</dbReference>
<sequence>MMKKLILCSVMASAMALALTGCKTELDTSVSVNQLLSEQVKMVTSDLLVEVSACGDYKDSRQPSKSLLEAQEKVPAIFAGVEYVECFRKNMDSLAHFKVPISVGNSSVAGSTQGIHLYGNGADILAISIPKEMKKKINQLNNSIASKIKISINIKNDTDKILKMKGLSVFLNDKEPIVISNFSLKVGSEIKLTLSNVSVASALDERFDFTPVLMAISE</sequence>
<evidence type="ECO:0000313" key="4">
    <source>
        <dbReference type="Proteomes" id="UP000239550"/>
    </source>
</evidence>
<feature type="signal peptide" evidence="1">
    <location>
        <begin position="1"/>
        <end position="18"/>
    </location>
</feature>
<feature type="domain" description="DUF7424" evidence="2">
    <location>
        <begin position="24"/>
        <end position="214"/>
    </location>
</feature>
<dbReference type="AlphaFoldDB" id="A0A2S8PWT2"/>
<keyword evidence="4" id="KW-1185">Reference proteome</keyword>
<proteinExistence type="predicted"/>
<dbReference type="Pfam" id="PF24199">
    <property type="entry name" value="DUF7424"/>
    <property type="match status" value="1"/>
</dbReference>
<reference evidence="3 4" key="1">
    <citation type="submission" date="2018-02" db="EMBL/GenBank/DDBJ databases">
        <title>Five New Genomes of Indian Photorhabdus Isolates TSA.</title>
        <authorList>
            <person name="Dubay B."/>
            <person name="Somvanshi V.S."/>
        </authorList>
    </citation>
    <scope>NUCLEOTIDE SEQUENCE [LARGE SCALE GENOMIC DNA]</scope>
    <source>
        <strain evidence="3 4">H1</strain>
    </source>
</reference>
<evidence type="ECO:0000259" key="2">
    <source>
        <dbReference type="Pfam" id="PF24199"/>
    </source>
</evidence>
<dbReference type="EMBL" id="PUWT01000056">
    <property type="protein sequence ID" value="PQQ23477.1"/>
    <property type="molecule type" value="Genomic_DNA"/>
</dbReference>
<dbReference type="RefSeq" id="WP_105396424.1">
    <property type="nucleotide sequence ID" value="NZ_PUWT01000056.1"/>
</dbReference>
<accession>A0A2S8PWT2</accession>
<protein>
    <recommendedName>
        <fullName evidence="2">DUF7424 domain-containing protein</fullName>
    </recommendedName>
</protein>
<name>A0A2S8PWT2_9GAMM</name>
<dbReference type="Proteomes" id="UP000239550">
    <property type="component" value="Unassembled WGS sequence"/>
</dbReference>
<evidence type="ECO:0000313" key="3">
    <source>
        <dbReference type="EMBL" id="PQQ23477.1"/>
    </source>
</evidence>
<gene>
    <name evidence="3" type="ORF">C6H66_19250</name>
</gene>
<keyword evidence="1" id="KW-0732">Signal</keyword>
<comment type="caution">
    <text evidence="3">The sequence shown here is derived from an EMBL/GenBank/DDBJ whole genome shotgun (WGS) entry which is preliminary data.</text>
</comment>
<feature type="chain" id="PRO_5015784079" description="DUF7424 domain-containing protein" evidence="1">
    <location>
        <begin position="19"/>
        <end position="218"/>
    </location>
</feature>